<proteinExistence type="predicted"/>
<name>A0ABQ0F689_APOSI</name>
<comment type="caution">
    <text evidence="1">The sequence shown here is derived from an EMBL/GenBank/DDBJ whole genome shotgun (WGS) entry which is preliminary data.</text>
</comment>
<gene>
    <name evidence="1" type="ORF">APTSU1_000984900</name>
</gene>
<evidence type="ECO:0000313" key="2">
    <source>
        <dbReference type="Proteomes" id="UP001623349"/>
    </source>
</evidence>
<keyword evidence="2" id="KW-1185">Reference proteome</keyword>
<sequence>MQTQRMSTVAKGRPCLACSKAQPSAQQVSASAMVSFLRQRYLQHMVSVLAPLQDEGLGH</sequence>
<organism evidence="1 2">
    <name type="scientific">Apodemus speciosus</name>
    <name type="common">Large Japanese field mouse</name>
    <dbReference type="NCBI Taxonomy" id="105296"/>
    <lineage>
        <taxon>Eukaryota</taxon>
        <taxon>Metazoa</taxon>
        <taxon>Chordata</taxon>
        <taxon>Craniata</taxon>
        <taxon>Vertebrata</taxon>
        <taxon>Euteleostomi</taxon>
        <taxon>Mammalia</taxon>
        <taxon>Eutheria</taxon>
        <taxon>Euarchontoglires</taxon>
        <taxon>Glires</taxon>
        <taxon>Rodentia</taxon>
        <taxon>Myomorpha</taxon>
        <taxon>Muroidea</taxon>
        <taxon>Muridae</taxon>
        <taxon>Murinae</taxon>
        <taxon>Apodemus</taxon>
    </lineage>
</organism>
<reference evidence="1 2" key="1">
    <citation type="submission" date="2024-08" db="EMBL/GenBank/DDBJ databases">
        <title>The draft genome of Apodemus speciosus.</title>
        <authorList>
            <person name="Nabeshima K."/>
            <person name="Suzuki S."/>
            <person name="Onuma M."/>
        </authorList>
    </citation>
    <scope>NUCLEOTIDE SEQUENCE [LARGE SCALE GENOMIC DNA]</scope>
    <source>
        <strain evidence="1">IB14-021</strain>
    </source>
</reference>
<accession>A0ABQ0F689</accession>
<protein>
    <submittedName>
        <fullName evidence="1">Uncharacterized protein</fullName>
    </submittedName>
</protein>
<dbReference type="EMBL" id="BAAFST010000009">
    <property type="protein sequence ID" value="GAB1294616.1"/>
    <property type="molecule type" value="Genomic_DNA"/>
</dbReference>
<evidence type="ECO:0000313" key="1">
    <source>
        <dbReference type="EMBL" id="GAB1294616.1"/>
    </source>
</evidence>
<dbReference type="Proteomes" id="UP001623349">
    <property type="component" value="Unassembled WGS sequence"/>
</dbReference>